<reference evidence="3" key="1">
    <citation type="journal article" date="2015" name="PLoS ONE">
        <title>Comprehensive Evaluation of Toxoplasma gondii VEG and Neospora caninum LIV Genomes with Tachyzoite Stage Transcriptome and Proteome Defines Novel Transcript Features.</title>
        <authorList>
            <person name="Ramaprasad A."/>
            <person name="Mourier T."/>
            <person name="Naeem R."/>
            <person name="Malas T.B."/>
            <person name="Moussa E."/>
            <person name="Panigrahi A."/>
            <person name="Vermont S.J."/>
            <person name="Otto T.D."/>
            <person name="Wastling J."/>
            <person name="Pain A."/>
        </authorList>
    </citation>
    <scope>NUCLEOTIDE SEQUENCE</scope>
    <source>
        <strain evidence="3">VEG</strain>
    </source>
</reference>
<accession>A0A0F7UT73</accession>
<keyword evidence="2" id="KW-0472">Membrane</keyword>
<proteinExistence type="predicted"/>
<dbReference type="EMBL" id="LN714492">
    <property type="protein sequence ID" value="CEL72237.1"/>
    <property type="molecule type" value="Genomic_DNA"/>
</dbReference>
<feature type="compositionally biased region" description="Basic and acidic residues" evidence="1">
    <location>
        <begin position="64"/>
        <end position="85"/>
    </location>
</feature>
<evidence type="ECO:0008006" key="4">
    <source>
        <dbReference type="Google" id="ProtNLM"/>
    </source>
</evidence>
<protein>
    <recommendedName>
        <fullName evidence="4">Transmembrane protein</fullName>
    </recommendedName>
</protein>
<feature type="transmembrane region" description="Helical" evidence="2">
    <location>
        <begin position="15"/>
        <end position="36"/>
    </location>
</feature>
<organism evidence="3">
    <name type="scientific">Toxoplasma gondii (strain ATCC 50861 / VEG)</name>
    <dbReference type="NCBI Taxonomy" id="432359"/>
    <lineage>
        <taxon>Eukaryota</taxon>
        <taxon>Sar</taxon>
        <taxon>Alveolata</taxon>
        <taxon>Apicomplexa</taxon>
        <taxon>Conoidasida</taxon>
        <taxon>Coccidia</taxon>
        <taxon>Eucoccidiorida</taxon>
        <taxon>Eimeriorina</taxon>
        <taxon>Sarcocystidae</taxon>
        <taxon>Toxoplasma</taxon>
    </lineage>
</organism>
<feature type="transmembrane region" description="Helical" evidence="2">
    <location>
        <begin position="124"/>
        <end position="144"/>
    </location>
</feature>
<name>A0A0F7UT73_TOXGV</name>
<gene>
    <name evidence="3" type="ORF">BN1205_057013</name>
</gene>
<dbReference type="AlphaFoldDB" id="A0A0F7UT73"/>
<evidence type="ECO:0000256" key="2">
    <source>
        <dbReference type="SAM" id="Phobius"/>
    </source>
</evidence>
<sequence length="228" mass="24648">MCHSCYSSGAHALSIRHYVIVSCVALLLAFACPAGASGGASTPDQVAVKEAEEAPTTLPAVDPTEDHAADSSIDASKRARSERSKRQSSGIPQRQRSSVAAPRTSVVEQLEKSTRPRSKKGKPLQYALLALELSIYAFVVYFTYTQLDCHFNSKPYERPDESYFTPLAPSRSMVRNRTGEEVQISSAVSRERTAFVALAVLFHQCLASLPDGASSSVCIAVHFVGRVP</sequence>
<keyword evidence="2" id="KW-0812">Transmembrane</keyword>
<keyword evidence="2" id="KW-1133">Transmembrane helix</keyword>
<feature type="region of interest" description="Disordered" evidence="1">
    <location>
        <begin position="41"/>
        <end position="119"/>
    </location>
</feature>
<evidence type="ECO:0000256" key="1">
    <source>
        <dbReference type="SAM" id="MobiDB-lite"/>
    </source>
</evidence>
<evidence type="ECO:0000313" key="3">
    <source>
        <dbReference type="EMBL" id="CEL72237.1"/>
    </source>
</evidence>